<dbReference type="OrthoDB" id="3403232at2"/>
<evidence type="ECO:0000313" key="2">
    <source>
        <dbReference type="EMBL" id="ATB44686.1"/>
    </source>
</evidence>
<evidence type="ECO:0000256" key="1">
    <source>
        <dbReference type="SAM" id="MobiDB-lite"/>
    </source>
</evidence>
<evidence type="ECO:0000313" key="3">
    <source>
        <dbReference type="Proteomes" id="UP000217343"/>
    </source>
</evidence>
<dbReference type="EMBL" id="CP022203">
    <property type="protein sequence ID" value="ATB44686.1"/>
    <property type="molecule type" value="Genomic_DNA"/>
</dbReference>
<dbReference type="Proteomes" id="UP000217343">
    <property type="component" value="Chromosome"/>
</dbReference>
<feature type="region of interest" description="Disordered" evidence="1">
    <location>
        <begin position="45"/>
        <end position="71"/>
    </location>
</feature>
<name>A0A250JNJ1_9BACT</name>
<accession>A0A250JNJ1</accession>
<keyword evidence="3" id="KW-1185">Reference proteome</keyword>
<dbReference type="RefSeq" id="WP_095956735.1">
    <property type="nucleotide sequence ID" value="NZ_CP022203.1"/>
</dbReference>
<gene>
    <name evidence="2" type="ORF">MYMAC_000257</name>
</gene>
<dbReference type="AlphaFoldDB" id="A0A250JNJ1"/>
<organism evidence="2 3">
    <name type="scientific">Corallococcus macrosporus DSM 14697</name>
    <dbReference type="NCBI Taxonomy" id="1189310"/>
    <lineage>
        <taxon>Bacteria</taxon>
        <taxon>Pseudomonadati</taxon>
        <taxon>Myxococcota</taxon>
        <taxon>Myxococcia</taxon>
        <taxon>Myxococcales</taxon>
        <taxon>Cystobacterineae</taxon>
        <taxon>Myxococcaceae</taxon>
        <taxon>Corallococcus</taxon>
    </lineage>
</organism>
<sequence>MTTPDKNLQLSISLPEANLILEALGQLPYVRVFQLVDKLQRQAQPQITGTPEAPHNVQSLERRSPLPASGT</sequence>
<proteinExistence type="predicted"/>
<reference evidence="2 3" key="1">
    <citation type="submission" date="2017-06" db="EMBL/GenBank/DDBJ databases">
        <title>Sequencing and comparative analysis of myxobacterial genomes.</title>
        <authorList>
            <person name="Rupp O."/>
            <person name="Goesmann A."/>
            <person name="Sogaard-Andersen L."/>
        </authorList>
    </citation>
    <scope>NUCLEOTIDE SEQUENCE [LARGE SCALE GENOMIC DNA]</scope>
    <source>
        <strain evidence="2 3">DSM 14697</strain>
    </source>
</reference>
<dbReference type="KEGG" id="mmas:MYMAC_000257"/>
<protein>
    <submittedName>
        <fullName evidence="2">Uncharacterized protein</fullName>
    </submittedName>
</protein>